<dbReference type="AlphaFoldDB" id="A0A9J7Y1T1"/>
<dbReference type="FunFam" id="3.30.70.330:FF:000150">
    <property type="entry name" value="msx2-interacting protein-like isoform X1"/>
    <property type="match status" value="1"/>
</dbReference>
<dbReference type="InterPro" id="IPR035979">
    <property type="entry name" value="RBD_domain_sf"/>
</dbReference>
<dbReference type="PANTHER" id="PTHR23140:SF0">
    <property type="entry name" value="U2 SNRNP-ASSOCIATED SURP MOTIF-CONTAINING PROTEIN"/>
    <property type="match status" value="1"/>
</dbReference>
<dbReference type="PANTHER" id="PTHR23140">
    <property type="entry name" value="RNA PROCESSING PROTEIN LD23810P"/>
    <property type="match status" value="1"/>
</dbReference>
<reference evidence="4" key="2">
    <citation type="submission" date="2025-09" db="UniProtKB">
        <authorList>
            <consortium name="Ensembl"/>
        </authorList>
    </citation>
    <scope>IDENTIFICATION</scope>
</reference>
<evidence type="ECO:0000313" key="5">
    <source>
        <dbReference type="Proteomes" id="UP001108240"/>
    </source>
</evidence>
<evidence type="ECO:0000256" key="2">
    <source>
        <dbReference type="SAM" id="MobiDB-lite"/>
    </source>
</evidence>
<dbReference type="InterPro" id="IPR034172">
    <property type="entry name" value="SHARP_RRM1"/>
</dbReference>
<dbReference type="InterPro" id="IPR000504">
    <property type="entry name" value="RRM_dom"/>
</dbReference>
<keyword evidence="5" id="KW-1185">Reference proteome</keyword>
<sequence>MNPTYMHILTLKSDLQLNVMSDDLIHVVFRVLIAYARSRHEPERAPRQQGSGSRSQHSFQMQAGPTVVSSQRNYSPTATHVQPDLTQQNLLYDRGTPKRSMVRETRHLWVGNLPENVREEKIVEHFKRYGRVESVKVLPKRGSEGGVAAFVDFVDIKSAQKAHNSVNKMGDRDLRTDYNEPGTIPSAARGLEDSLPIATRGRDVSGFTRGAGGPVYGPPVSLHSREGRFERRLDGKKMD</sequence>
<evidence type="ECO:0000256" key="1">
    <source>
        <dbReference type="PROSITE-ProRule" id="PRU00176"/>
    </source>
</evidence>
<dbReference type="InterPro" id="IPR012677">
    <property type="entry name" value="Nucleotide-bd_a/b_plait_sf"/>
</dbReference>
<accession>A0A9J7Y1T1</accession>
<dbReference type="InterPro" id="IPR051485">
    <property type="entry name" value="SR-CTD_assoc_factor"/>
</dbReference>
<keyword evidence="1" id="KW-0694">RNA-binding</keyword>
<reference evidence="4" key="1">
    <citation type="submission" date="2025-08" db="UniProtKB">
        <authorList>
            <consortium name="Ensembl"/>
        </authorList>
    </citation>
    <scope>IDENTIFICATION</scope>
</reference>
<dbReference type="SMART" id="SM00360">
    <property type="entry name" value="RRM"/>
    <property type="match status" value="1"/>
</dbReference>
<dbReference type="Proteomes" id="UP001108240">
    <property type="component" value="Unplaced"/>
</dbReference>
<dbReference type="PROSITE" id="PS50102">
    <property type="entry name" value="RRM"/>
    <property type="match status" value="1"/>
</dbReference>
<evidence type="ECO:0000313" key="4">
    <source>
        <dbReference type="Ensembl" id="ENSCCRP00000112693.1"/>
    </source>
</evidence>
<feature type="compositionally biased region" description="Low complexity" evidence="2">
    <location>
        <begin position="47"/>
        <end position="56"/>
    </location>
</feature>
<feature type="compositionally biased region" description="Polar residues" evidence="2">
    <location>
        <begin position="57"/>
        <end position="71"/>
    </location>
</feature>
<dbReference type="GO" id="GO:0003723">
    <property type="term" value="F:RNA binding"/>
    <property type="evidence" value="ECO:0007669"/>
    <property type="project" value="UniProtKB-UniRule"/>
</dbReference>
<dbReference type="Gene3D" id="3.30.70.330">
    <property type="match status" value="1"/>
</dbReference>
<dbReference type="CDD" id="cd12348">
    <property type="entry name" value="RRM1_SHARP"/>
    <property type="match status" value="1"/>
</dbReference>
<organism evidence="4 5">
    <name type="scientific">Cyprinus carpio carpio</name>
    <dbReference type="NCBI Taxonomy" id="630221"/>
    <lineage>
        <taxon>Eukaryota</taxon>
        <taxon>Metazoa</taxon>
        <taxon>Chordata</taxon>
        <taxon>Craniata</taxon>
        <taxon>Vertebrata</taxon>
        <taxon>Euteleostomi</taxon>
        <taxon>Actinopterygii</taxon>
        <taxon>Neopterygii</taxon>
        <taxon>Teleostei</taxon>
        <taxon>Ostariophysi</taxon>
        <taxon>Cypriniformes</taxon>
        <taxon>Cyprinidae</taxon>
        <taxon>Cyprininae</taxon>
        <taxon>Cyprinus</taxon>
    </lineage>
</organism>
<feature type="domain" description="RRM" evidence="3">
    <location>
        <begin position="106"/>
        <end position="181"/>
    </location>
</feature>
<feature type="region of interest" description="Disordered" evidence="2">
    <location>
        <begin position="39"/>
        <end position="71"/>
    </location>
</feature>
<dbReference type="GO" id="GO:0005634">
    <property type="term" value="C:nucleus"/>
    <property type="evidence" value="ECO:0007669"/>
    <property type="project" value="TreeGrafter"/>
</dbReference>
<protein>
    <submittedName>
        <fullName evidence="4">Spen family transcriptional repressor</fullName>
    </submittedName>
</protein>
<proteinExistence type="predicted"/>
<dbReference type="Ensembl" id="ENSCCRT00000152284.1">
    <property type="protein sequence ID" value="ENSCCRP00000112693.1"/>
    <property type="gene ID" value="ENSCCRG00000070422.1"/>
</dbReference>
<dbReference type="SUPFAM" id="SSF54928">
    <property type="entry name" value="RNA-binding domain, RBD"/>
    <property type="match status" value="1"/>
</dbReference>
<dbReference type="GeneTree" id="ENSGT00940000157087"/>
<dbReference type="Pfam" id="PF00076">
    <property type="entry name" value="RRM_1"/>
    <property type="match status" value="1"/>
</dbReference>
<name>A0A9J7Y1T1_CYPCA</name>
<evidence type="ECO:0000259" key="3">
    <source>
        <dbReference type="PROSITE" id="PS50102"/>
    </source>
</evidence>